<dbReference type="GO" id="GO:0016726">
    <property type="term" value="F:oxidoreductase activity, acting on CH or CH2 groups, NAD or NADP as acceptor"/>
    <property type="evidence" value="ECO:0007669"/>
    <property type="project" value="UniProtKB-UniRule"/>
</dbReference>
<dbReference type="InterPro" id="IPR023940">
    <property type="entry name" value="DHDPR_bac"/>
</dbReference>
<keyword evidence="2 13" id="KW-0963">Cytoplasm</keyword>
<accession>A0A7V3ZHA3</accession>
<dbReference type="InterPro" id="IPR022664">
    <property type="entry name" value="DapB_N_CS"/>
</dbReference>
<sequence length="268" mass="29565">MIKTILFGACGKMGRVIGKALIDALDIELVGAIDPYFKGEKYEKIIGTDKISLEVLGSIEELKEDFDVAVDFTNAEAAYQNIKKILQMGKRMVVGTTGLTQEMINEFKDLAVKNNTAILIAPNFALGAVLMIQLAKQVVKYFPDVEIIELHHNEKADAPSGTAILTAEILSEEMKKHNLTHKDATKVEKLPGSRGGKLDSINIHSVRLPGLVAHQEIIFGGLGQTLSIRHDALSRECYIPGVLMAIREIIKREGFFYGLESFLNREEA</sequence>
<dbReference type="UniPathway" id="UPA00034">
    <property type="reaction ID" value="UER00018"/>
</dbReference>
<evidence type="ECO:0000256" key="9">
    <source>
        <dbReference type="ARBA" id="ARBA00037922"/>
    </source>
</evidence>
<dbReference type="HAMAP" id="MF_00102">
    <property type="entry name" value="DapB"/>
    <property type="match status" value="1"/>
</dbReference>
<evidence type="ECO:0000256" key="1">
    <source>
        <dbReference type="ARBA" id="ARBA00006642"/>
    </source>
</evidence>
<evidence type="ECO:0000256" key="8">
    <source>
        <dbReference type="ARBA" id="ARBA00023154"/>
    </source>
</evidence>
<dbReference type="GO" id="GO:0051287">
    <property type="term" value="F:NAD binding"/>
    <property type="evidence" value="ECO:0007669"/>
    <property type="project" value="UniProtKB-UniRule"/>
</dbReference>
<keyword evidence="6 13" id="KW-0560">Oxidoreductase</keyword>
<keyword evidence="8 13" id="KW-0457">Lysine biosynthesis</keyword>
<dbReference type="PANTHER" id="PTHR20836:SF0">
    <property type="entry name" value="4-HYDROXY-TETRAHYDRODIPICOLINATE REDUCTASE 1, CHLOROPLASTIC-RELATED"/>
    <property type="match status" value="1"/>
</dbReference>
<dbReference type="Gene3D" id="3.30.360.10">
    <property type="entry name" value="Dihydrodipicolinate Reductase, domain 2"/>
    <property type="match status" value="1"/>
</dbReference>
<evidence type="ECO:0000259" key="14">
    <source>
        <dbReference type="Pfam" id="PF01113"/>
    </source>
</evidence>
<evidence type="ECO:0000256" key="7">
    <source>
        <dbReference type="ARBA" id="ARBA00023027"/>
    </source>
</evidence>
<comment type="caution">
    <text evidence="16">The sequence shown here is derived from an EMBL/GenBank/DDBJ whole genome shotgun (WGS) entry which is preliminary data.</text>
</comment>
<dbReference type="EC" id="1.17.1.8" evidence="10 13"/>
<dbReference type="InterPro" id="IPR000846">
    <property type="entry name" value="DapB_N"/>
</dbReference>
<dbReference type="FunFam" id="3.30.360.10:FF:000009">
    <property type="entry name" value="4-hydroxy-tetrahydrodipicolinate reductase"/>
    <property type="match status" value="1"/>
</dbReference>
<organism evidence="16">
    <name type="scientific">Dictyoglomus thermophilum</name>
    <dbReference type="NCBI Taxonomy" id="14"/>
    <lineage>
        <taxon>Bacteria</taxon>
        <taxon>Pseudomonadati</taxon>
        <taxon>Dictyoglomota</taxon>
        <taxon>Dictyoglomia</taxon>
        <taxon>Dictyoglomales</taxon>
        <taxon>Dictyoglomaceae</taxon>
        <taxon>Dictyoglomus</taxon>
    </lineage>
</organism>
<keyword evidence="4 13" id="KW-0521">NADP</keyword>
<keyword evidence="7 13" id="KW-0520">NAD</keyword>
<evidence type="ECO:0000256" key="4">
    <source>
        <dbReference type="ARBA" id="ARBA00022857"/>
    </source>
</evidence>
<gene>
    <name evidence="13" type="primary">dapB</name>
    <name evidence="16" type="ORF">ENU78_00865</name>
</gene>
<comment type="similarity">
    <text evidence="1 13">Belongs to the DapB family.</text>
</comment>
<dbReference type="PIRSF" id="PIRSF000161">
    <property type="entry name" value="DHPR"/>
    <property type="match status" value="1"/>
</dbReference>
<feature type="active site" description="Proton donor/acceptor" evidence="13">
    <location>
        <position position="151"/>
    </location>
</feature>
<comment type="subcellular location">
    <subcellularLocation>
        <location evidence="13">Cytoplasm</location>
    </subcellularLocation>
</comment>
<evidence type="ECO:0000256" key="6">
    <source>
        <dbReference type="ARBA" id="ARBA00023002"/>
    </source>
</evidence>
<evidence type="ECO:0000256" key="13">
    <source>
        <dbReference type="HAMAP-Rule" id="MF_00102"/>
    </source>
</evidence>
<evidence type="ECO:0000259" key="15">
    <source>
        <dbReference type="Pfam" id="PF05173"/>
    </source>
</evidence>
<feature type="binding site" evidence="13">
    <location>
        <begin position="161"/>
        <end position="162"/>
    </location>
    <ligand>
        <name>(S)-2,3,4,5-tetrahydrodipicolinate</name>
        <dbReference type="ChEBI" id="CHEBI:16845"/>
    </ligand>
</feature>
<dbReference type="GO" id="GO:0005829">
    <property type="term" value="C:cytosol"/>
    <property type="evidence" value="ECO:0007669"/>
    <property type="project" value="TreeGrafter"/>
</dbReference>
<comment type="caution">
    <text evidence="13">Was originally thought to be a dihydrodipicolinate reductase (DHDPR), catalyzing the conversion of dihydrodipicolinate to tetrahydrodipicolinate. However, it was shown in E.coli that the substrate of the enzymatic reaction is not dihydrodipicolinate (DHDP) but in fact (2S,4S)-4-hydroxy-2,3,4,5-tetrahydrodipicolinic acid (HTPA), the product released by the DapA-catalyzed reaction.</text>
</comment>
<dbReference type="Pfam" id="PF05173">
    <property type="entry name" value="DapB_C"/>
    <property type="match status" value="1"/>
</dbReference>
<evidence type="ECO:0000256" key="11">
    <source>
        <dbReference type="ARBA" id="ARBA00049080"/>
    </source>
</evidence>
<feature type="binding site" evidence="13">
    <location>
        <position position="152"/>
    </location>
    <ligand>
        <name>(S)-2,3,4,5-tetrahydrodipicolinate</name>
        <dbReference type="ChEBI" id="CHEBI:16845"/>
    </ligand>
</feature>
<dbReference type="InterPro" id="IPR022663">
    <property type="entry name" value="DapB_C"/>
</dbReference>
<dbReference type="AlphaFoldDB" id="A0A7V3ZHA3"/>
<evidence type="ECO:0000256" key="5">
    <source>
        <dbReference type="ARBA" id="ARBA00022915"/>
    </source>
</evidence>
<reference evidence="16" key="1">
    <citation type="journal article" date="2020" name="mSystems">
        <title>Genome- and Community-Level Interaction Insights into Carbon Utilization and Element Cycling Functions of Hydrothermarchaeota in Hydrothermal Sediment.</title>
        <authorList>
            <person name="Zhou Z."/>
            <person name="Liu Y."/>
            <person name="Xu W."/>
            <person name="Pan J."/>
            <person name="Luo Z.H."/>
            <person name="Li M."/>
        </authorList>
    </citation>
    <scope>NUCLEOTIDE SEQUENCE [LARGE SCALE GENOMIC DNA]</scope>
    <source>
        <strain evidence="16">SpSt-70</strain>
    </source>
</reference>
<dbReference type="SUPFAM" id="SSF51735">
    <property type="entry name" value="NAD(P)-binding Rossmann-fold domains"/>
    <property type="match status" value="1"/>
</dbReference>
<keyword evidence="5 13" id="KW-0220">Diaminopimelate biosynthesis</keyword>
<keyword evidence="3 13" id="KW-0028">Amino-acid biosynthesis</keyword>
<dbReference type="Gene3D" id="3.40.50.720">
    <property type="entry name" value="NAD(P)-binding Rossmann-like Domain"/>
    <property type="match status" value="1"/>
</dbReference>
<evidence type="ECO:0000256" key="10">
    <source>
        <dbReference type="ARBA" id="ARBA00038983"/>
    </source>
</evidence>
<dbReference type="Pfam" id="PF01113">
    <property type="entry name" value="DapB_N"/>
    <property type="match status" value="1"/>
</dbReference>
<dbReference type="CDD" id="cd02274">
    <property type="entry name" value="DHDPR_N"/>
    <property type="match status" value="1"/>
</dbReference>
<dbReference type="InterPro" id="IPR036291">
    <property type="entry name" value="NAD(P)-bd_dom_sf"/>
</dbReference>
<feature type="binding site" evidence="13">
    <location>
        <position position="44"/>
    </location>
    <ligand>
        <name>NADP(+)</name>
        <dbReference type="ChEBI" id="CHEBI:58349"/>
    </ligand>
</feature>
<comment type="pathway">
    <text evidence="9 13">Amino-acid biosynthesis; L-lysine biosynthesis via DAP pathway; (S)-tetrahydrodipicolinate from L-aspartate: step 4/4.</text>
</comment>
<evidence type="ECO:0000256" key="3">
    <source>
        <dbReference type="ARBA" id="ARBA00022605"/>
    </source>
</evidence>
<dbReference type="GO" id="GO:0050661">
    <property type="term" value="F:NADP binding"/>
    <property type="evidence" value="ECO:0007669"/>
    <property type="project" value="UniProtKB-UniRule"/>
</dbReference>
<dbReference type="NCBIfam" id="TIGR00036">
    <property type="entry name" value="dapB"/>
    <property type="match status" value="1"/>
</dbReference>
<feature type="active site" description="Proton donor" evidence="13">
    <location>
        <position position="155"/>
    </location>
</feature>
<dbReference type="PANTHER" id="PTHR20836">
    <property type="entry name" value="DIHYDRODIPICOLINATE REDUCTASE"/>
    <property type="match status" value="1"/>
</dbReference>
<evidence type="ECO:0000313" key="16">
    <source>
        <dbReference type="EMBL" id="HGK22996.1"/>
    </source>
</evidence>
<protein>
    <recommendedName>
        <fullName evidence="10 13">4-hydroxy-tetrahydrodipicolinate reductase</fullName>
        <shortName evidence="13">HTPA reductase</shortName>
        <ecNumber evidence="10 13">1.17.1.8</ecNumber>
    </recommendedName>
</protein>
<dbReference type="PROSITE" id="PS01298">
    <property type="entry name" value="DAPB"/>
    <property type="match status" value="1"/>
</dbReference>
<comment type="catalytic activity">
    <reaction evidence="12 13">
        <text>(S)-2,3,4,5-tetrahydrodipicolinate + NAD(+) + H2O = (2S,4S)-4-hydroxy-2,3,4,5-tetrahydrodipicolinate + NADH + H(+)</text>
        <dbReference type="Rhea" id="RHEA:35323"/>
        <dbReference type="ChEBI" id="CHEBI:15377"/>
        <dbReference type="ChEBI" id="CHEBI:15378"/>
        <dbReference type="ChEBI" id="CHEBI:16845"/>
        <dbReference type="ChEBI" id="CHEBI:57540"/>
        <dbReference type="ChEBI" id="CHEBI:57945"/>
        <dbReference type="ChEBI" id="CHEBI:67139"/>
        <dbReference type="EC" id="1.17.1.8"/>
    </reaction>
</comment>
<comment type="subunit">
    <text evidence="13">Homotetramer.</text>
</comment>
<feature type="binding site" evidence="13">
    <location>
        <position position="43"/>
    </location>
    <ligand>
        <name>NAD(+)</name>
        <dbReference type="ChEBI" id="CHEBI:57540"/>
    </ligand>
</feature>
<feature type="binding site" evidence="13">
    <location>
        <begin position="95"/>
        <end position="97"/>
    </location>
    <ligand>
        <name>NAD(+)</name>
        <dbReference type="ChEBI" id="CHEBI:57540"/>
    </ligand>
</feature>
<dbReference type="EMBL" id="DTDV01000005">
    <property type="protein sequence ID" value="HGK22996.1"/>
    <property type="molecule type" value="Genomic_DNA"/>
</dbReference>
<comment type="function">
    <text evidence="13">Catalyzes the conversion of 4-hydroxy-tetrahydrodipicolinate (HTPA) to tetrahydrodipicolinate.</text>
</comment>
<dbReference type="SUPFAM" id="SSF55347">
    <property type="entry name" value="Glyceraldehyde-3-phosphate dehydrogenase-like, C-terminal domain"/>
    <property type="match status" value="1"/>
</dbReference>
<dbReference type="GO" id="GO:0009089">
    <property type="term" value="P:lysine biosynthetic process via diaminopimelate"/>
    <property type="evidence" value="ECO:0007669"/>
    <property type="project" value="UniProtKB-UniRule"/>
</dbReference>
<evidence type="ECO:0000256" key="2">
    <source>
        <dbReference type="ARBA" id="ARBA00022490"/>
    </source>
</evidence>
<dbReference type="GO" id="GO:0008839">
    <property type="term" value="F:4-hydroxy-tetrahydrodipicolinate reductase"/>
    <property type="evidence" value="ECO:0007669"/>
    <property type="project" value="UniProtKB-UniRule"/>
</dbReference>
<feature type="domain" description="Dihydrodipicolinate reductase N-terminal" evidence="14">
    <location>
        <begin position="2"/>
        <end position="124"/>
    </location>
</feature>
<feature type="domain" description="Dihydrodipicolinate reductase C-terminal" evidence="15">
    <location>
        <begin position="127"/>
        <end position="263"/>
    </location>
</feature>
<feature type="binding site" evidence="13">
    <location>
        <begin position="8"/>
        <end position="13"/>
    </location>
    <ligand>
        <name>NAD(+)</name>
        <dbReference type="ChEBI" id="CHEBI:57540"/>
    </ligand>
</feature>
<proteinExistence type="inferred from homology"/>
<name>A0A7V3ZHA3_DICTH</name>
<dbReference type="GO" id="GO:0019877">
    <property type="term" value="P:diaminopimelate biosynthetic process"/>
    <property type="evidence" value="ECO:0007669"/>
    <property type="project" value="UniProtKB-UniRule"/>
</dbReference>
<evidence type="ECO:0000256" key="12">
    <source>
        <dbReference type="ARBA" id="ARBA00049396"/>
    </source>
</evidence>
<comment type="catalytic activity">
    <reaction evidence="11 13">
        <text>(S)-2,3,4,5-tetrahydrodipicolinate + NADP(+) + H2O = (2S,4S)-4-hydroxy-2,3,4,5-tetrahydrodipicolinate + NADPH + H(+)</text>
        <dbReference type="Rhea" id="RHEA:35331"/>
        <dbReference type="ChEBI" id="CHEBI:15377"/>
        <dbReference type="ChEBI" id="CHEBI:15378"/>
        <dbReference type="ChEBI" id="CHEBI:16845"/>
        <dbReference type="ChEBI" id="CHEBI:57783"/>
        <dbReference type="ChEBI" id="CHEBI:58349"/>
        <dbReference type="ChEBI" id="CHEBI:67139"/>
        <dbReference type="EC" id="1.17.1.8"/>
    </reaction>
</comment>
<feature type="binding site" evidence="13">
    <location>
        <begin position="121"/>
        <end position="124"/>
    </location>
    <ligand>
        <name>NAD(+)</name>
        <dbReference type="ChEBI" id="CHEBI:57540"/>
    </ligand>
</feature>